<dbReference type="GeneID" id="6077075"/>
<protein>
    <submittedName>
        <fullName evidence="2">Predicted protein</fullName>
    </submittedName>
</protein>
<accession>B0DCF7</accession>
<dbReference type="RefSeq" id="XP_001881677.1">
    <property type="nucleotide sequence ID" value="XM_001881642.1"/>
</dbReference>
<organism evidence="3">
    <name type="scientific">Laccaria bicolor (strain S238N-H82 / ATCC MYA-4686)</name>
    <name type="common">Bicoloured deceiver</name>
    <name type="synonym">Laccaria laccata var. bicolor</name>
    <dbReference type="NCBI Taxonomy" id="486041"/>
    <lineage>
        <taxon>Eukaryota</taxon>
        <taxon>Fungi</taxon>
        <taxon>Dikarya</taxon>
        <taxon>Basidiomycota</taxon>
        <taxon>Agaricomycotina</taxon>
        <taxon>Agaricomycetes</taxon>
        <taxon>Agaricomycetidae</taxon>
        <taxon>Agaricales</taxon>
        <taxon>Agaricineae</taxon>
        <taxon>Hydnangiaceae</taxon>
        <taxon>Laccaria</taxon>
    </lineage>
</organism>
<dbReference type="OrthoDB" id="3269111at2759"/>
<dbReference type="AlphaFoldDB" id="B0DCF7"/>
<dbReference type="HOGENOM" id="CLU_108315_0_0_1"/>
<dbReference type="InParanoid" id="B0DCF7"/>
<dbReference type="KEGG" id="lbc:LACBIDRAFT_298195"/>
<sequence>MSNSDNDHDEDVNDGWGRSLYNNNKGIKMTIVFTPLLPPPDPRKKRRANAKATVVTKIDHFHEDVPLRDFLSKTIGTNLKRDDLFENLWLFQGQELDDADSFSLSYTIPRRVTDVVDIDNDKDYVQMVTEATNKPPFEVKLFIVENQIGNGADELEEEAEHEEAAASRKKQKTSIPSREETAQAKIIQDLEHRHRCEDRQCGKTPCYVAGPNAKHIHLTHMHLHTWAAAIVDGKIEVVDQLFLLVLLQSTPRASVSLHHP</sequence>
<gene>
    <name evidence="2" type="ORF">LACBIDRAFT_298195</name>
</gene>
<evidence type="ECO:0000256" key="1">
    <source>
        <dbReference type="SAM" id="MobiDB-lite"/>
    </source>
</evidence>
<proteinExistence type="predicted"/>
<dbReference type="Proteomes" id="UP000001194">
    <property type="component" value="Unassembled WGS sequence"/>
</dbReference>
<evidence type="ECO:0000313" key="3">
    <source>
        <dbReference type="Proteomes" id="UP000001194"/>
    </source>
</evidence>
<feature type="region of interest" description="Disordered" evidence="1">
    <location>
        <begin position="154"/>
        <end position="181"/>
    </location>
</feature>
<keyword evidence="3" id="KW-1185">Reference proteome</keyword>
<evidence type="ECO:0000313" key="2">
    <source>
        <dbReference type="EMBL" id="EDR07888.1"/>
    </source>
</evidence>
<dbReference type="EMBL" id="DS547103">
    <property type="protein sequence ID" value="EDR07888.1"/>
    <property type="molecule type" value="Genomic_DNA"/>
</dbReference>
<name>B0DCF7_LACBS</name>
<reference evidence="2 3" key="1">
    <citation type="journal article" date="2008" name="Nature">
        <title>The genome of Laccaria bicolor provides insights into mycorrhizal symbiosis.</title>
        <authorList>
            <person name="Martin F."/>
            <person name="Aerts A."/>
            <person name="Ahren D."/>
            <person name="Brun A."/>
            <person name="Danchin E.G.J."/>
            <person name="Duchaussoy F."/>
            <person name="Gibon J."/>
            <person name="Kohler A."/>
            <person name="Lindquist E."/>
            <person name="Pereda V."/>
            <person name="Salamov A."/>
            <person name="Shapiro H.J."/>
            <person name="Wuyts J."/>
            <person name="Blaudez D."/>
            <person name="Buee M."/>
            <person name="Brokstein P."/>
            <person name="Canbaeck B."/>
            <person name="Cohen D."/>
            <person name="Courty P.E."/>
            <person name="Coutinho P.M."/>
            <person name="Delaruelle C."/>
            <person name="Detter J.C."/>
            <person name="Deveau A."/>
            <person name="DiFazio S."/>
            <person name="Duplessis S."/>
            <person name="Fraissinet-Tachet L."/>
            <person name="Lucic E."/>
            <person name="Frey-Klett P."/>
            <person name="Fourrey C."/>
            <person name="Feussner I."/>
            <person name="Gay G."/>
            <person name="Grimwood J."/>
            <person name="Hoegger P.J."/>
            <person name="Jain P."/>
            <person name="Kilaru S."/>
            <person name="Labbe J."/>
            <person name="Lin Y.C."/>
            <person name="Legue V."/>
            <person name="Le Tacon F."/>
            <person name="Marmeisse R."/>
            <person name="Melayah D."/>
            <person name="Montanini B."/>
            <person name="Muratet M."/>
            <person name="Nehls U."/>
            <person name="Niculita-Hirzel H."/>
            <person name="Oudot-Le Secq M.P."/>
            <person name="Peter M."/>
            <person name="Quesneville H."/>
            <person name="Rajashekar B."/>
            <person name="Reich M."/>
            <person name="Rouhier N."/>
            <person name="Schmutz J."/>
            <person name="Yin T."/>
            <person name="Chalot M."/>
            <person name="Henrissat B."/>
            <person name="Kuees U."/>
            <person name="Lucas S."/>
            <person name="Van de Peer Y."/>
            <person name="Podila G.K."/>
            <person name="Polle A."/>
            <person name="Pukkila P.J."/>
            <person name="Richardson P.M."/>
            <person name="Rouze P."/>
            <person name="Sanders I.R."/>
            <person name="Stajich J.E."/>
            <person name="Tunlid A."/>
            <person name="Tuskan G."/>
            <person name="Grigoriev I.V."/>
        </authorList>
    </citation>
    <scope>NUCLEOTIDE SEQUENCE [LARGE SCALE GENOMIC DNA]</scope>
    <source>
        <strain evidence="3">S238N-H82 / ATCC MYA-4686</strain>
    </source>
</reference>